<sequence>MENVIKIGLLASRVYSQKFPEINHPKPTETGSVNYRKPVTGKSVTEDEENVFTVIGSVIENPNVSQNLISKNTNISQSGISRIIEKYNFYPYKIRLCQELDGNDFENRTEFCMWVLDKVAENEKFFENMLFSDECTFHNNGLVNRHNFYYYFDSNPRTYRVMKNQIRWSVNVWGRILGQYLIGPYFLKDI</sequence>
<gene>
    <name evidence="1" type="ORF">D910_00151</name>
</gene>
<proteinExistence type="predicted"/>
<dbReference type="GO" id="GO:0003676">
    <property type="term" value="F:nucleic acid binding"/>
    <property type="evidence" value="ECO:0007669"/>
    <property type="project" value="InterPro"/>
</dbReference>
<dbReference type="Gene3D" id="3.30.420.10">
    <property type="entry name" value="Ribonuclease H-like superfamily/Ribonuclease H"/>
    <property type="match status" value="1"/>
</dbReference>
<name>U4TTN6_DENPD</name>
<dbReference type="EMBL" id="KB629920">
    <property type="protein sequence ID" value="ERL83293.1"/>
    <property type="molecule type" value="Genomic_DNA"/>
</dbReference>
<evidence type="ECO:0000313" key="2">
    <source>
        <dbReference type="Proteomes" id="UP000030742"/>
    </source>
</evidence>
<dbReference type="AlphaFoldDB" id="U4TTN6"/>
<accession>U4TTN6</accession>
<organism evidence="1 2">
    <name type="scientific">Dendroctonus ponderosae</name>
    <name type="common">Mountain pine beetle</name>
    <dbReference type="NCBI Taxonomy" id="77166"/>
    <lineage>
        <taxon>Eukaryota</taxon>
        <taxon>Metazoa</taxon>
        <taxon>Ecdysozoa</taxon>
        <taxon>Arthropoda</taxon>
        <taxon>Hexapoda</taxon>
        <taxon>Insecta</taxon>
        <taxon>Pterygota</taxon>
        <taxon>Neoptera</taxon>
        <taxon>Endopterygota</taxon>
        <taxon>Coleoptera</taxon>
        <taxon>Polyphaga</taxon>
        <taxon>Cucujiformia</taxon>
        <taxon>Curculionidae</taxon>
        <taxon>Scolytinae</taxon>
        <taxon>Dendroctonus</taxon>
    </lineage>
</organism>
<dbReference type="PANTHER" id="PTHR47326">
    <property type="entry name" value="TRANSPOSABLE ELEMENT TC3 TRANSPOSASE-LIKE PROTEIN"/>
    <property type="match status" value="1"/>
</dbReference>
<reference evidence="1 2" key="1">
    <citation type="journal article" date="2013" name="Genome Biol.">
        <title>Draft genome of the mountain pine beetle, Dendroctonus ponderosae Hopkins, a major forest pest.</title>
        <authorList>
            <person name="Keeling C.I."/>
            <person name="Yuen M.M."/>
            <person name="Liao N.Y."/>
            <person name="Docking T.R."/>
            <person name="Chan S.K."/>
            <person name="Taylor G.A."/>
            <person name="Palmquist D.L."/>
            <person name="Jackman S.D."/>
            <person name="Nguyen A."/>
            <person name="Li M."/>
            <person name="Henderson H."/>
            <person name="Janes J.K."/>
            <person name="Zhao Y."/>
            <person name="Pandoh P."/>
            <person name="Moore R."/>
            <person name="Sperling F.A."/>
            <person name="Huber D.P."/>
            <person name="Birol I."/>
            <person name="Jones S.J."/>
            <person name="Bohlmann J."/>
        </authorList>
    </citation>
    <scope>NUCLEOTIDE SEQUENCE</scope>
</reference>
<dbReference type="STRING" id="77166.U4TTN6"/>
<dbReference type="PANTHER" id="PTHR47326:SF1">
    <property type="entry name" value="HTH PSQ-TYPE DOMAIN-CONTAINING PROTEIN"/>
    <property type="match status" value="1"/>
</dbReference>
<protein>
    <submittedName>
        <fullName evidence="1">Uncharacterized protein</fullName>
    </submittedName>
</protein>
<dbReference type="InterPro" id="IPR036397">
    <property type="entry name" value="RNaseH_sf"/>
</dbReference>
<evidence type="ECO:0000313" key="1">
    <source>
        <dbReference type="EMBL" id="ERL83293.1"/>
    </source>
</evidence>
<dbReference type="Proteomes" id="UP000030742">
    <property type="component" value="Unassembled WGS sequence"/>
</dbReference>